<evidence type="ECO:0000313" key="2">
    <source>
        <dbReference type="Proteomes" id="UP000636949"/>
    </source>
</evidence>
<dbReference type="Proteomes" id="UP000636949">
    <property type="component" value="Unassembled WGS sequence"/>
</dbReference>
<dbReference type="SUPFAM" id="SSF81593">
    <property type="entry name" value="Nucleotidyltransferase substrate binding subunit/domain"/>
    <property type="match status" value="1"/>
</dbReference>
<sequence length="161" mass="18894">MIAERLQIFAKRMDKLNKHIKALDEYKALIDQMLKRQNIYNPQIFENLAVQDKAVLDAYLKRFSSVQDFLGAKIWSMMFGFVGIPAKAMTEVLYHAVKEGILDSLENWIEIREIRNELAHDYPDELEDALRDLQFCVDRYDALKAYYDNTLAFCAKHKVLK</sequence>
<dbReference type="OrthoDB" id="13547at2"/>
<accession>A0A8J2Z3P6</accession>
<reference evidence="1" key="2">
    <citation type="submission" date="2020-09" db="EMBL/GenBank/DDBJ databases">
        <authorList>
            <person name="Sun Q."/>
            <person name="Zhou Y."/>
        </authorList>
    </citation>
    <scope>NUCLEOTIDE SEQUENCE</scope>
    <source>
        <strain evidence="1">CGMCC 1.15758</strain>
    </source>
</reference>
<gene>
    <name evidence="1" type="ORF">GCM10010995_09520</name>
</gene>
<comment type="caution">
    <text evidence="1">The sequence shown here is derived from an EMBL/GenBank/DDBJ whole genome shotgun (WGS) entry which is preliminary data.</text>
</comment>
<dbReference type="Gene3D" id="1.20.120.330">
    <property type="entry name" value="Nucleotidyltransferases domain 2"/>
    <property type="match status" value="1"/>
</dbReference>
<evidence type="ECO:0000313" key="1">
    <source>
        <dbReference type="EMBL" id="GGF94368.1"/>
    </source>
</evidence>
<name>A0A8J2Z3P6_9GAMM</name>
<dbReference type="RefSeq" id="WP_117001893.1">
    <property type="nucleotide sequence ID" value="NZ_BMJS01000007.1"/>
</dbReference>
<organism evidence="1 2">
    <name type="scientific">Cysteiniphilum litorale</name>
    <dbReference type="NCBI Taxonomy" id="2056700"/>
    <lineage>
        <taxon>Bacteria</taxon>
        <taxon>Pseudomonadati</taxon>
        <taxon>Pseudomonadota</taxon>
        <taxon>Gammaproteobacteria</taxon>
        <taxon>Thiotrichales</taxon>
        <taxon>Fastidiosibacteraceae</taxon>
        <taxon>Cysteiniphilum</taxon>
    </lineage>
</organism>
<dbReference type="AlphaFoldDB" id="A0A8J2Z3P6"/>
<reference evidence="1" key="1">
    <citation type="journal article" date="2014" name="Int. J. Syst. Evol. Microbiol.">
        <title>Complete genome sequence of Corynebacterium casei LMG S-19264T (=DSM 44701T), isolated from a smear-ripened cheese.</title>
        <authorList>
            <consortium name="US DOE Joint Genome Institute (JGI-PGF)"/>
            <person name="Walter F."/>
            <person name="Albersmeier A."/>
            <person name="Kalinowski J."/>
            <person name="Ruckert C."/>
        </authorList>
    </citation>
    <scope>NUCLEOTIDE SEQUENCE</scope>
    <source>
        <strain evidence="1">CGMCC 1.15758</strain>
    </source>
</reference>
<proteinExistence type="predicted"/>
<dbReference type="EMBL" id="BMJS01000007">
    <property type="protein sequence ID" value="GGF94368.1"/>
    <property type="molecule type" value="Genomic_DNA"/>
</dbReference>
<keyword evidence="2" id="KW-1185">Reference proteome</keyword>
<protein>
    <submittedName>
        <fullName evidence="1">Uncharacterized protein</fullName>
    </submittedName>
</protein>